<comment type="caution">
    <text evidence="1">The sequence shown here is derived from an EMBL/GenBank/DDBJ whole genome shotgun (WGS) entry which is preliminary data.</text>
</comment>
<protein>
    <submittedName>
        <fullName evidence="1">Uncharacterized protein</fullName>
    </submittedName>
</protein>
<dbReference type="AlphaFoldDB" id="A0AAJ1YIE3"/>
<evidence type="ECO:0000313" key="1">
    <source>
        <dbReference type="EMBL" id="MDQ9128765.1"/>
    </source>
</evidence>
<proteinExistence type="predicted"/>
<evidence type="ECO:0000313" key="2">
    <source>
        <dbReference type="Proteomes" id="UP001224622"/>
    </source>
</evidence>
<name>A0AAJ1YIE3_SERFO</name>
<reference evidence="1" key="1">
    <citation type="submission" date="2023-08" db="EMBL/GenBank/DDBJ databases">
        <title>The Comparative Genomic Analysis of Yersiniaceae from Polar Regions.</title>
        <authorList>
            <person name="Goncharov A."/>
            <person name="Aslanov B."/>
            <person name="Kolodzhieva V."/>
            <person name="Azarov D."/>
            <person name="Mochov A."/>
            <person name="Lebedeva E."/>
        </authorList>
    </citation>
    <scope>NUCLEOTIDE SEQUENCE</scope>
    <source>
        <strain evidence="1">Vf</strain>
    </source>
</reference>
<dbReference type="RefSeq" id="WP_309048192.1">
    <property type="nucleotide sequence ID" value="NZ_JAVIGA010000026.1"/>
</dbReference>
<dbReference type="EMBL" id="JAVIGA010000026">
    <property type="protein sequence ID" value="MDQ9128765.1"/>
    <property type="molecule type" value="Genomic_DNA"/>
</dbReference>
<accession>A0AAJ1YIE3</accession>
<dbReference type="Proteomes" id="UP001224622">
    <property type="component" value="Unassembled WGS sequence"/>
</dbReference>
<gene>
    <name evidence="1" type="ORF">RDT67_20305</name>
</gene>
<sequence>MKIFSIEVFNLNTTGKYSGEPIPKGCLGVKVDKYKFDAYHDIGNGVLFAECEGLLSVFHHLPGTKDGFAGRLITLPVIENSIISSRIKARRVKTFKGSLWDSADACRAVAQHLGCKLFSIGVRQSADRDNLYCSVMATDSFMQRLAKVVVLGAPQQSPLI</sequence>
<organism evidence="1 2">
    <name type="scientific">Serratia fonticola</name>
    <dbReference type="NCBI Taxonomy" id="47917"/>
    <lineage>
        <taxon>Bacteria</taxon>
        <taxon>Pseudomonadati</taxon>
        <taxon>Pseudomonadota</taxon>
        <taxon>Gammaproteobacteria</taxon>
        <taxon>Enterobacterales</taxon>
        <taxon>Yersiniaceae</taxon>
        <taxon>Serratia</taxon>
    </lineage>
</organism>